<organism evidence="2 3">
    <name type="scientific">Adineta steineri</name>
    <dbReference type="NCBI Taxonomy" id="433720"/>
    <lineage>
        <taxon>Eukaryota</taxon>
        <taxon>Metazoa</taxon>
        <taxon>Spiralia</taxon>
        <taxon>Gnathifera</taxon>
        <taxon>Rotifera</taxon>
        <taxon>Eurotatoria</taxon>
        <taxon>Bdelloidea</taxon>
        <taxon>Adinetida</taxon>
        <taxon>Adinetidae</taxon>
        <taxon>Adineta</taxon>
    </lineage>
</organism>
<evidence type="ECO:0000256" key="1">
    <source>
        <dbReference type="SAM" id="Phobius"/>
    </source>
</evidence>
<feature type="transmembrane region" description="Helical" evidence="1">
    <location>
        <begin position="12"/>
        <end position="31"/>
    </location>
</feature>
<sequence length="43" mass="4585">KGQDDPKDAANVALFFGIITCVAGIVGVLLGSEIARRYIYLNC</sequence>
<keyword evidence="1" id="KW-0472">Membrane</keyword>
<name>A0A815UZF1_9BILA</name>
<gene>
    <name evidence="2" type="ORF">IZO911_LOCUS46052</name>
</gene>
<reference evidence="2" key="1">
    <citation type="submission" date="2021-02" db="EMBL/GenBank/DDBJ databases">
        <authorList>
            <person name="Nowell W R."/>
        </authorList>
    </citation>
    <scope>NUCLEOTIDE SEQUENCE</scope>
</reference>
<feature type="non-terminal residue" evidence="2">
    <location>
        <position position="1"/>
    </location>
</feature>
<keyword evidence="1" id="KW-1133">Transmembrane helix</keyword>
<comment type="caution">
    <text evidence="2">The sequence shown here is derived from an EMBL/GenBank/DDBJ whole genome shotgun (WGS) entry which is preliminary data.</text>
</comment>
<dbReference type="Proteomes" id="UP000663860">
    <property type="component" value="Unassembled WGS sequence"/>
</dbReference>
<protein>
    <submittedName>
        <fullName evidence="2">Uncharacterized protein</fullName>
    </submittedName>
</protein>
<proteinExistence type="predicted"/>
<dbReference type="AlphaFoldDB" id="A0A815UZF1"/>
<evidence type="ECO:0000313" key="3">
    <source>
        <dbReference type="Proteomes" id="UP000663860"/>
    </source>
</evidence>
<evidence type="ECO:0000313" key="2">
    <source>
        <dbReference type="EMBL" id="CAF1527657.1"/>
    </source>
</evidence>
<dbReference type="EMBL" id="CAJNOE010007394">
    <property type="protein sequence ID" value="CAF1527657.1"/>
    <property type="molecule type" value="Genomic_DNA"/>
</dbReference>
<keyword evidence="1" id="KW-0812">Transmembrane</keyword>
<accession>A0A815UZF1</accession>